<feature type="chain" id="PRO_5045096594" description="Bacterial Ig-like domain-containing protein" evidence="2">
    <location>
        <begin position="30"/>
        <end position="424"/>
    </location>
</feature>
<keyword evidence="4" id="KW-1185">Reference proteome</keyword>
<evidence type="ECO:0000313" key="4">
    <source>
        <dbReference type="Proteomes" id="UP001236404"/>
    </source>
</evidence>
<dbReference type="Proteomes" id="UP001236404">
    <property type="component" value="Unassembled WGS sequence"/>
</dbReference>
<proteinExistence type="predicted"/>
<feature type="signal peptide" evidence="2">
    <location>
        <begin position="1"/>
        <end position="29"/>
    </location>
</feature>
<keyword evidence="2" id="KW-0732">Signal</keyword>
<organism evidence="3 4">
    <name type="scientific">Curtobacterium caseinilyticum</name>
    <dbReference type="NCBI Taxonomy" id="3055137"/>
    <lineage>
        <taxon>Bacteria</taxon>
        <taxon>Bacillati</taxon>
        <taxon>Actinomycetota</taxon>
        <taxon>Actinomycetes</taxon>
        <taxon>Micrococcales</taxon>
        <taxon>Microbacteriaceae</taxon>
        <taxon>Curtobacterium</taxon>
    </lineage>
</organism>
<feature type="compositionally biased region" description="Gly residues" evidence="1">
    <location>
        <begin position="224"/>
        <end position="238"/>
    </location>
</feature>
<evidence type="ECO:0000256" key="1">
    <source>
        <dbReference type="SAM" id="MobiDB-lite"/>
    </source>
</evidence>
<accession>A0ABT7TTS5</accession>
<dbReference type="RefSeq" id="WP_289475248.1">
    <property type="nucleotide sequence ID" value="NZ_JAUCMN010000013.1"/>
</dbReference>
<dbReference type="PROSITE" id="PS51257">
    <property type="entry name" value="PROKAR_LIPOPROTEIN"/>
    <property type="match status" value="1"/>
</dbReference>
<protein>
    <recommendedName>
        <fullName evidence="5">Bacterial Ig-like domain-containing protein</fullName>
    </recommendedName>
</protein>
<feature type="region of interest" description="Disordered" evidence="1">
    <location>
        <begin position="204"/>
        <end position="239"/>
    </location>
</feature>
<sequence>MKLHPVAVGTAVVLASCLTTGAATTSAFAADAPPAASASTERSTPVITDVTQTPRSDSGAQYVIVKAFVSASADVRLLDDAGEVLDVESATAAKPAWFWIKPTGEDTAHFTLDVAGQGNRAVDIDFSAMPLSAPADRTTDREAEQRERQIRHGVLDHDVRYEALPGATVTVEANGQTHDAVADQNGIATVRVHFVQGRNEVSARQQLGAKRSEPAVDVWDHGEPGAGGGGGGEQGGGEQVDPASFAVDVANGATLPDENGIVTLSGKASAGFVTVDGSAGRLGTAEVHDGRWTLDARIPDGDHTLVFELAEQPGGRAVAHEVRSVTVGDVVDPGTPDVPLAIDQSGTVQLDADGFATFTGTAPGRSVLVLVNGKRAGEFAVSDGHFTAELYQRPGTYKVTFLAKSKSTGSAWDVVQAVDVTLVR</sequence>
<dbReference type="EMBL" id="JAUCMN010000013">
    <property type="protein sequence ID" value="MDM7893003.1"/>
    <property type="molecule type" value="Genomic_DNA"/>
</dbReference>
<name>A0ABT7TTS5_9MICO</name>
<comment type="caution">
    <text evidence="3">The sequence shown here is derived from an EMBL/GenBank/DDBJ whole genome shotgun (WGS) entry which is preliminary data.</text>
</comment>
<evidence type="ECO:0000313" key="3">
    <source>
        <dbReference type="EMBL" id="MDM7893003.1"/>
    </source>
</evidence>
<evidence type="ECO:0008006" key="5">
    <source>
        <dbReference type="Google" id="ProtNLM"/>
    </source>
</evidence>
<evidence type="ECO:0000256" key="2">
    <source>
        <dbReference type="SAM" id="SignalP"/>
    </source>
</evidence>
<reference evidence="3 4" key="1">
    <citation type="submission" date="2023-06" db="EMBL/GenBank/DDBJ databases">
        <authorList>
            <person name="Feng G."/>
            <person name="Li J."/>
            <person name="Zhu H."/>
        </authorList>
    </citation>
    <scope>NUCLEOTIDE SEQUENCE [LARGE SCALE GENOMIC DNA]</scope>
    <source>
        <strain evidence="3 4">RHCKG28</strain>
    </source>
</reference>
<feature type="compositionally biased region" description="Basic and acidic residues" evidence="1">
    <location>
        <begin position="210"/>
        <end position="223"/>
    </location>
</feature>
<gene>
    <name evidence="3" type="ORF">QUG93_15015</name>
</gene>